<evidence type="ECO:0000313" key="2">
    <source>
        <dbReference type="Proteomes" id="UP001281147"/>
    </source>
</evidence>
<organism evidence="1 2">
    <name type="scientific">Vermiconidia calcicola</name>
    <dbReference type="NCBI Taxonomy" id="1690605"/>
    <lineage>
        <taxon>Eukaryota</taxon>
        <taxon>Fungi</taxon>
        <taxon>Dikarya</taxon>
        <taxon>Ascomycota</taxon>
        <taxon>Pezizomycotina</taxon>
        <taxon>Dothideomycetes</taxon>
        <taxon>Dothideomycetidae</taxon>
        <taxon>Mycosphaerellales</taxon>
        <taxon>Extremaceae</taxon>
        <taxon>Vermiconidia</taxon>
    </lineage>
</organism>
<proteinExistence type="predicted"/>
<keyword evidence="2" id="KW-1185">Reference proteome</keyword>
<comment type="caution">
    <text evidence="1">The sequence shown here is derived from an EMBL/GenBank/DDBJ whole genome shotgun (WGS) entry which is preliminary data.</text>
</comment>
<evidence type="ECO:0000313" key="1">
    <source>
        <dbReference type="EMBL" id="KAK3721474.1"/>
    </source>
</evidence>
<reference evidence="1" key="1">
    <citation type="submission" date="2023-07" db="EMBL/GenBank/DDBJ databases">
        <title>Black Yeasts Isolated from many extreme environments.</title>
        <authorList>
            <person name="Coleine C."/>
            <person name="Stajich J.E."/>
            <person name="Selbmann L."/>
        </authorList>
    </citation>
    <scope>NUCLEOTIDE SEQUENCE</scope>
    <source>
        <strain evidence="1">CCFEE 5714</strain>
    </source>
</reference>
<dbReference type="Proteomes" id="UP001281147">
    <property type="component" value="Unassembled WGS sequence"/>
</dbReference>
<protein>
    <submittedName>
        <fullName evidence="1">Uncharacterized protein</fullName>
    </submittedName>
</protein>
<name>A0ACC3NR86_9PEZI</name>
<sequence>MATINRPHGTTLAALKGLAITTSLLTAGQLGTITLTLPALYPAAQTSHRLAAQQFASLYRTAKATGVPIEILTTLICAGLAFVGYQDGERNGLRWKLWAGAAASMFAVIPWTHILMEPPSAKLLWVSEVASSATTTRGPISTGIGVKVDEASPAPPTNRNSLGAPSPRGRGRGAITPMEEFEPFEDAVMDQTEYEQLKVVKLLKTFNGLNSVRVFGPLMAGGLGLWAALTECG</sequence>
<accession>A0ACC3NR86</accession>
<gene>
    <name evidence="1" type="ORF">LTR37_003029</name>
</gene>
<dbReference type="EMBL" id="JAUTXU010000017">
    <property type="protein sequence ID" value="KAK3721474.1"/>
    <property type="molecule type" value="Genomic_DNA"/>
</dbReference>